<keyword evidence="1" id="KW-0732">Signal</keyword>
<evidence type="ECO:0000256" key="1">
    <source>
        <dbReference type="SAM" id="SignalP"/>
    </source>
</evidence>
<name>A0ABQ4P9G4_9GAMM</name>
<accession>A0ABQ4P9G4</accession>
<proteinExistence type="predicted"/>
<feature type="signal peptide" evidence="1">
    <location>
        <begin position="1"/>
        <end position="22"/>
    </location>
</feature>
<reference evidence="3" key="1">
    <citation type="submission" date="2021-05" db="EMBL/GenBank/DDBJ databases">
        <title>Molecular characterization for Shewanella algae harboring chromosomal blaOXA-55-like strains isolated from clinical and environment sample.</title>
        <authorList>
            <person name="Ohama Y."/>
            <person name="Aoki K."/>
            <person name="Harada S."/>
            <person name="Moriya K."/>
            <person name="Ishii Y."/>
            <person name="Tateda K."/>
        </authorList>
    </citation>
    <scope>NUCLEOTIDE SEQUENCE</scope>
    <source>
        <strain evidence="3">JCM 11563</strain>
    </source>
</reference>
<organism evidence="3 4">
    <name type="scientific">Shewanella sairae</name>
    <dbReference type="NCBI Taxonomy" id="190310"/>
    <lineage>
        <taxon>Bacteria</taxon>
        <taxon>Pseudomonadati</taxon>
        <taxon>Pseudomonadota</taxon>
        <taxon>Gammaproteobacteria</taxon>
        <taxon>Alteromonadales</taxon>
        <taxon>Shewanellaceae</taxon>
        <taxon>Shewanella</taxon>
    </lineage>
</organism>
<dbReference type="PANTHER" id="PTHR37549:SF1">
    <property type="entry name" value="LIPOPROTEIN LPRI"/>
    <property type="match status" value="1"/>
</dbReference>
<dbReference type="InterPro" id="IPR009739">
    <property type="entry name" value="LprI-like_N"/>
</dbReference>
<evidence type="ECO:0000313" key="3">
    <source>
        <dbReference type="EMBL" id="GIU44149.1"/>
    </source>
</evidence>
<feature type="domain" description="Lysozyme inhibitor LprI-like N-terminal" evidence="2">
    <location>
        <begin position="27"/>
        <end position="87"/>
    </location>
</feature>
<feature type="chain" id="PRO_5045317557" description="Lysozyme inhibitor LprI-like N-terminal domain-containing protein" evidence="1">
    <location>
        <begin position="23"/>
        <end position="228"/>
    </location>
</feature>
<dbReference type="EMBL" id="BPEY01000019">
    <property type="protein sequence ID" value="GIU44149.1"/>
    <property type="molecule type" value="Genomic_DNA"/>
</dbReference>
<evidence type="ECO:0000259" key="2">
    <source>
        <dbReference type="Pfam" id="PF07007"/>
    </source>
</evidence>
<protein>
    <recommendedName>
        <fullName evidence="2">Lysozyme inhibitor LprI-like N-terminal domain-containing protein</fullName>
    </recommendedName>
</protein>
<dbReference type="Pfam" id="PF07007">
    <property type="entry name" value="LprI"/>
    <property type="match status" value="1"/>
</dbReference>
<dbReference type="PANTHER" id="PTHR37549">
    <property type="entry name" value="LIPOPROTEIN LPRI"/>
    <property type="match status" value="1"/>
</dbReference>
<dbReference type="InterPro" id="IPR052755">
    <property type="entry name" value="Lysozyme_Inhibitor_LprI"/>
</dbReference>
<comment type="caution">
    <text evidence="3">The sequence shown here is derived from an EMBL/GenBank/DDBJ whole genome shotgun (WGS) entry which is preliminary data.</text>
</comment>
<evidence type="ECO:0000313" key="4">
    <source>
        <dbReference type="Proteomes" id="UP000887104"/>
    </source>
</evidence>
<sequence length="228" mass="26131">MMNLKLITLLACLLGYSSFGYAASFDCTKAKANIEKQICADDELSKLDTELMAAYKLYRAQLTDNDKLQLKHSQRTWLKQRNKDCSDNTPACKDVYQRRITELLMQVSEGKQLSVKDYYQHCNMRTIYSSYGQRLKYYCESYPKDFFKAPGVISDTKLEMIDGDNIWTVSIAPGNRVTMGNQITSGTYHSVSSHRLYFDKNSNDWRTLETFIAVPEDCVAYSSQGISK</sequence>
<keyword evidence="4" id="KW-1185">Reference proteome</keyword>
<dbReference type="Proteomes" id="UP000887104">
    <property type="component" value="Unassembled WGS sequence"/>
</dbReference>
<dbReference type="Gene3D" id="1.20.1270.180">
    <property type="match status" value="1"/>
</dbReference>
<gene>
    <name evidence="3" type="ORF">TUM4438_14700</name>
</gene>